<reference evidence="3" key="1">
    <citation type="journal article" date="2017" name="Med. Chem. Commun.">
        <title>Nonomuraea sp. ATCC 55076 harbours the largest actinomycete chromosome to date and the kistamicin biosynthetic gene cluster.</title>
        <authorList>
            <person name="Nazari B."/>
            <person name="Forneris C.C."/>
            <person name="Gibson M.I."/>
            <person name="Moon K."/>
            <person name="Schramma K.R."/>
            <person name="Seyedsayamdost M.R."/>
        </authorList>
    </citation>
    <scope>NUCLEOTIDE SEQUENCE [LARGE SCALE GENOMIC DNA]</scope>
    <source>
        <strain evidence="3">ATCC 55076</strain>
    </source>
</reference>
<evidence type="ECO:0000313" key="2">
    <source>
        <dbReference type="EMBL" id="AQZ62580.1"/>
    </source>
</evidence>
<accession>A0A1U9ZXB1</accession>
<name>A0A1U9ZXB1_9ACTN</name>
<proteinExistence type="predicted"/>
<dbReference type="AlphaFoldDB" id="A0A1U9ZXB1"/>
<feature type="region of interest" description="Disordered" evidence="1">
    <location>
        <begin position="50"/>
        <end position="86"/>
    </location>
</feature>
<organism evidence="2 3">
    <name type="scientific">[Actinomadura] parvosata subsp. kistnae</name>
    <dbReference type="NCBI Taxonomy" id="1909395"/>
    <lineage>
        <taxon>Bacteria</taxon>
        <taxon>Bacillati</taxon>
        <taxon>Actinomycetota</taxon>
        <taxon>Actinomycetes</taxon>
        <taxon>Streptosporangiales</taxon>
        <taxon>Streptosporangiaceae</taxon>
        <taxon>Nonomuraea</taxon>
    </lineage>
</organism>
<evidence type="ECO:0000313" key="3">
    <source>
        <dbReference type="Proteomes" id="UP000190797"/>
    </source>
</evidence>
<evidence type="ECO:0000256" key="1">
    <source>
        <dbReference type="SAM" id="MobiDB-lite"/>
    </source>
</evidence>
<keyword evidence="3" id="KW-1185">Reference proteome</keyword>
<dbReference type="Proteomes" id="UP000190797">
    <property type="component" value="Chromosome"/>
</dbReference>
<sequence length="191" mass="21598">MLGISDSTWSRYLNGDIPPDQTLRTMLDRAGLPIQQQHVYLAARRRAEHAVRMTAPSHDDHQPVGPSPVDDQQPIEPSTSLEPSPPRRLRRWWPAAAIPLIGAGIWAYNLWSPDETPALCDRYQVTAETLSARTPAGEQTGRYFHRGEFLTVRLREGTSGSKYWYVADDRGQAAWVLPSERWWRPSCAANP</sequence>
<gene>
    <name evidence="2" type="ORF">BKM31_14925</name>
</gene>
<protein>
    <submittedName>
        <fullName evidence="2">Uncharacterized protein</fullName>
    </submittedName>
</protein>
<dbReference type="OrthoDB" id="3544430at2"/>
<dbReference type="EMBL" id="CP017717">
    <property type="protein sequence ID" value="AQZ62580.1"/>
    <property type="molecule type" value="Genomic_DNA"/>
</dbReference>
<dbReference type="KEGG" id="noa:BKM31_14925"/>